<evidence type="ECO:0000313" key="2">
    <source>
        <dbReference type="EMBL" id="TEB22206.1"/>
    </source>
</evidence>
<organism evidence="2 3">
    <name type="scientific">Coprinellus micaceus</name>
    <name type="common">Glistening ink-cap mushroom</name>
    <name type="synonym">Coprinus micaceus</name>
    <dbReference type="NCBI Taxonomy" id="71717"/>
    <lineage>
        <taxon>Eukaryota</taxon>
        <taxon>Fungi</taxon>
        <taxon>Dikarya</taxon>
        <taxon>Basidiomycota</taxon>
        <taxon>Agaricomycotina</taxon>
        <taxon>Agaricomycetes</taxon>
        <taxon>Agaricomycetidae</taxon>
        <taxon>Agaricales</taxon>
        <taxon>Agaricineae</taxon>
        <taxon>Psathyrellaceae</taxon>
        <taxon>Coprinellus</taxon>
    </lineage>
</organism>
<dbReference type="InterPro" id="IPR036047">
    <property type="entry name" value="F-box-like_dom_sf"/>
</dbReference>
<keyword evidence="3" id="KW-1185">Reference proteome</keyword>
<name>A0A4Y7SK09_COPMI</name>
<proteinExistence type="predicted"/>
<reference evidence="2 3" key="1">
    <citation type="journal article" date="2019" name="Nat. Ecol. Evol.">
        <title>Megaphylogeny resolves global patterns of mushroom evolution.</title>
        <authorList>
            <person name="Varga T."/>
            <person name="Krizsan K."/>
            <person name="Foldi C."/>
            <person name="Dima B."/>
            <person name="Sanchez-Garcia M."/>
            <person name="Sanchez-Ramirez S."/>
            <person name="Szollosi G.J."/>
            <person name="Szarkandi J.G."/>
            <person name="Papp V."/>
            <person name="Albert L."/>
            <person name="Andreopoulos W."/>
            <person name="Angelini C."/>
            <person name="Antonin V."/>
            <person name="Barry K.W."/>
            <person name="Bougher N.L."/>
            <person name="Buchanan P."/>
            <person name="Buyck B."/>
            <person name="Bense V."/>
            <person name="Catcheside P."/>
            <person name="Chovatia M."/>
            <person name="Cooper J."/>
            <person name="Damon W."/>
            <person name="Desjardin D."/>
            <person name="Finy P."/>
            <person name="Geml J."/>
            <person name="Haridas S."/>
            <person name="Hughes K."/>
            <person name="Justo A."/>
            <person name="Karasinski D."/>
            <person name="Kautmanova I."/>
            <person name="Kiss B."/>
            <person name="Kocsube S."/>
            <person name="Kotiranta H."/>
            <person name="LaButti K.M."/>
            <person name="Lechner B.E."/>
            <person name="Liimatainen K."/>
            <person name="Lipzen A."/>
            <person name="Lukacs Z."/>
            <person name="Mihaltcheva S."/>
            <person name="Morgado L.N."/>
            <person name="Niskanen T."/>
            <person name="Noordeloos M.E."/>
            <person name="Ohm R.A."/>
            <person name="Ortiz-Santana B."/>
            <person name="Ovrebo C."/>
            <person name="Racz N."/>
            <person name="Riley R."/>
            <person name="Savchenko A."/>
            <person name="Shiryaev A."/>
            <person name="Soop K."/>
            <person name="Spirin V."/>
            <person name="Szebenyi C."/>
            <person name="Tomsovsky M."/>
            <person name="Tulloss R.E."/>
            <person name="Uehling J."/>
            <person name="Grigoriev I.V."/>
            <person name="Vagvolgyi C."/>
            <person name="Papp T."/>
            <person name="Martin F.M."/>
            <person name="Miettinen O."/>
            <person name="Hibbett D.S."/>
            <person name="Nagy L.G."/>
        </authorList>
    </citation>
    <scope>NUCLEOTIDE SEQUENCE [LARGE SCALE GENOMIC DNA]</scope>
    <source>
        <strain evidence="2 3">FP101781</strain>
    </source>
</reference>
<dbReference type="Proteomes" id="UP000298030">
    <property type="component" value="Unassembled WGS sequence"/>
</dbReference>
<evidence type="ECO:0000259" key="1">
    <source>
        <dbReference type="PROSITE" id="PS50181"/>
    </source>
</evidence>
<dbReference type="AlphaFoldDB" id="A0A4Y7SK09"/>
<comment type="caution">
    <text evidence="2">The sequence shown here is derived from an EMBL/GenBank/DDBJ whole genome shotgun (WGS) entry which is preliminary data.</text>
</comment>
<accession>A0A4Y7SK09</accession>
<dbReference type="SMART" id="SM00256">
    <property type="entry name" value="FBOX"/>
    <property type="match status" value="1"/>
</dbReference>
<feature type="domain" description="F-box" evidence="1">
    <location>
        <begin position="7"/>
        <end position="53"/>
    </location>
</feature>
<gene>
    <name evidence="2" type="ORF">FA13DRAFT_1799081</name>
</gene>
<dbReference type="Pfam" id="PF00646">
    <property type="entry name" value="F-box"/>
    <property type="match status" value="1"/>
</dbReference>
<protein>
    <recommendedName>
        <fullName evidence="1">F-box domain-containing protein</fullName>
    </recommendedName>
</protein>
<sequence>MSGPSDPSKGPYLPDDIWLEIAAEAEPLDLLFLSQCCRSLYLLFSDKETWTKILRSVMHDCGPFIVEYSIDEMTLSILQRAATGQGRWRRLLQAKAAASKGLAESRELSPSTLRVWTSLPTLRPIYHLVPGGRFLVTGEVWLTPDMPPGQRRPIVSLDLWDLGCPFVRTNAPPLPLNSWTFGCGIGSEGVCCNGSDLFITGDTSFRLVVSFSSVPVQESRAVVASVSLGHEGATLTRYAFLDCPAPITKTSIRGDLVLLQLNRTDVVLWDFMQSRGLRYCPMPEMSASDKHLMLTDGYVVLLISGGGEYEGIYVWDISRLDLDKVDADHPLMIAPCPPHSLLFSRWTPVPRAEAGGVVGSRALSCRPPNSLLFDLIQGRDETSLTRFRVDIAKGSAPGSIETRLSALGTCSLPSIRRSSVPEQATGLCVVMPSSTKGRGRHCQLFAYEPAMTAEPALEAVRPLTPVPMGLGYPSASCSYSGRVLCTRPLYDKGDGGKTYCTDYLSDRHPRTPDSERRWSKPAKALATSFTKLLRLT</sequence>
<dbReference type="SUPFAM" id="SSF81383">
    <property type="entry name" value="F-box domain"/>
    <property type="match status" value="1"/>
</dbReference>
<evidence type="ECO:0000313" key="3">
    <source>
        <dbReference type="Proteomes" id="UP000298030"/>
    </source>
</evidence>
<dbReference type="InterPro" id="IPR001810">
    <property type="entry name" value="F-box_dom"/>
</dbReference>
<dbReference type="PROSITE" id="PS50181">
    <property type="entry name" value="FBOX"/>
    <property type="match status" value="1"/>
</dbReference>
<dbReference type="EMBL" id="QPFP01000095">
    <property type="protein sequence ID" value="TEB22206.1"/>
    <property type="molecule type" value="Genomic_DNA"/>
</dbReference>